<dbReference type="PANTHER" id="PTHR43377">
    <property type="entry name" value="BILIVERDIN REDUCTASE A"/>
    <property type="match status" value="1"/>
</dbReference>
<dbReference type="InterPro" id="IPR036291">
    <property type="entry name" value="NAD(P)-bd_dom_sf"/>
</dbReference>
<dbReference type="Gene3D" id="3.30.360.10">
    <property type="entry name" value="Dihydrodipicolinate Reductase, domain 2"/>
    <property type="match status" value="1"/>
</dbReference>
<dbReference type="GO" id="GO:0000166">
    <property type="term" value="F:nucleotide binding"/>
    <property type="evidence" value="ECO:0007669"/>
    <property type="project" value="InterPro"/>
</dbReference>
<proteinExistence type="predicted"/>
<dbReference type="InterPro" id="IPR051450">
    <property type="entry name" value="Gfo/Idh/MocA_Oxidoreductases"/>
</dbReference>
<evidence type="ECO:0000313" key="3">
    <source>
        <dbReference type="EMBL" id="SFN87288.1"/>
    </source>
</evidence>
<gene>
    <name evidence="3" type="ORF">SAMN04489757_103110</name>
</gene>
<dbReference type="SUPFAM" id="SSF51735">
    <property type="entry name" value="NAD(P)-binding Rossmann-fold domains"/>
    <property type="match status" value="1"/>
</dbReference>
<evidence type="ECO:0000259" key="1">
    <source>
        <dbReference type="Pfam" id="PF01408"/>
    </source>
</evidence>
<evidence type="ECO:0000259" key="2">
    <source>
        <dbReference type="Pfam" id="PF22725"/>
    </source>
</evidence>
<organism evidence="3 4">
    <name type="scientific">Anaerocolumna aminovalerica</name>
    <dbReference type="NCBI Taxonomy" id="1527"/>
    <lineage>
        <taxon>Bacteria</taxon>
        <taxon>Bacillati</taxon>
        <taxon>Bacillota</taxon>
        <taxon>Clostridia</taxon>
        <taxon>Lachnospirales</taxon>
        <taxon>Lachnospiraceae</taxon>
        <taxon>Anaerocolumna</taxon>
    </lineage>
</organism>
<dbReference type="AlphaFoldDB" id="A0A1I5CJW6"/>
<dbReference type="Proteomes" id="UP000198806">
    <property type="component" value="Unassembled WGS sequence"/>
</dbReference>
<dbReference type="RefSeq" id="WP_091684229.1">
    <property type="nucleotide sequence ID" value="NZ_BAABFM010000006.1"/>
</dbReference>
<dbReference type="Pfam" id="PF22725">
    <property type="entry name" value="GFO_IDH_MocA_C3"/>
    <property type="match status" value="1"/>
</dbReference>
<dbReference type="Gene3D" id="3.40.50.720">
    <property type="entry name" value="NAD(P)-binding Rossmann-like Domain"/>
    <property type="match status" value="1"/>
</dbReference>
<dbReference type="Pfam" id="PF01408">
    <property type="entry name" value="GFO_IDH_MocA"/>
    <property type="match status" value="1"/>
</dbReference>
<evidence type="ECO:0000313" key="4">
    <source>
        <dbReference type="Proteomes" id="UP000198806"/>
    </source>
</evidence>
<protein>
    <submittedName>
        <fullName evidence="3">Predicted dehydrogenase</fullName>
    </submittedName>
</protein>
<accession>A0A1I5CJW6</accession>
<dbReference type="InterPro" id="IPR000683">
    <property type="entry name" value="Gfo/Idh/MocA-like_OxRdtase_N"/>
</dbReference>
<dbReference type="EMBL" id="FOWD01000003">
    <property type="protein sequence ID" value="SFN87288.1"/>
    <property type="molecule type" value="Genomic_DNA"/>
</dbReference>
<name>A0A1I5CJW6_9FIRM</name>
<reference evidence="3 4" key="1">
    <citation type="submission" date="2016-10" db="EMBL/GenBank/DDBJ databases">
        <authorList>
            <person name="de Groot N.N."/>
        </authorList>
    </citation>
    <scope>NUCLEOTIDE SEQUENCE [LARGE SCALE GENOMIC DNA]</scope>
    <source>
        <strain evidence="3 4">DSM 1283</strain>
    </source>
</reference>
<sequence>MNLAIIGCEHIHADSYIEEALNIRNINLIGLAEPDTVVGRPLADKYGIEYYDKYSDLIFSKEVDTVCICSSNIKHAELTIEAAKAGKHVIVEKPIATTIEDGNKMIEACKMNGVKLMVALPCRYIPSIVRAKEIIDNGEIGEIVAITGTNHGTMPGGWFVDKEKSGGGAIIDHTIHVADIMHWFLDKEVEEVFAKGGRYIHDIPVEDTGLIFMQFKDGPYATLDTSWNRPKSFPTWGDVTLNIIGTKGSINVDSFKQHGNLYSNKHTKSLQSYWGDDMNRLMLEDFADAIDNDRLSPISGEDGLFALKVAIKAYESIEKGIPVKG</sequence>
<dbReference type="InterPro" id="IPR055170">
    <property type="entry name" value="GFO_IDH_MocA-like_dom"/>
</dbReference>
<dbReference type="SUPFAM" id="SSF55347">
    <property type="entry name" value="Glyceraldehyde-3-phosphate dehydrogenase-like, C-terminal domain"/>
    <property type="match status" value="1"/>
</dbReference>
<dbReference type="STRING" id="1527.SAMN04489757_103110"/>
<feature type="domain" description="Gfo/Idh/MocA-like oxidoreductase N-terminal" evidence="1">
    <location>
        <begin position="2"/>
        <end position="119"/>
    </location>
</feature>
<feature type="domain" description="GFO/IDH/MocA-like oxidoreductase" evidence="2">
    <location>
        <begin position="129"/>
        <end position="250"/>
    </location>
</feature>
<dbReference type="PANTHER" id="PTHR43377:SF1">
    <property type="entry name" value="BILIVERDIN REDUCTASE A"/>
    <property type="match status" value="1"/>
</dbReference>
<dbReference type="OrthoDB" id="9815825at2"/>
<keyword evidence="4" id="KW-1185">Reference proteome</keyword>